<dbReference type="InterPro" id="IPR054722">
    <property type="entry name" value="PolX-like_BBD"/>
</dbReference>
<dbReference type="OrthoDB" id="6372836at2759"/>
<comment type="function">
    <text evidence="1">The aspartyl protease (PR) mediates the proteolytic cleavages of the Gag and Gag-Pol polyproteins after assembly of the VLP.</text>
</comment>
<dbReference type="InterPro" id="IPR043502">
    <property type="entry name" value="DNA/RNA_pol_sf"/>
</dbReference>
<keyword evidence="18" id="KW-0175">Coiled coil</keyword>
<dbReference type="GO" id="GO:0042575">
    <property type="term" value="C:DNA polymerase complex"/>
    <property type="evidence" value="ECO:0007669"/>
    <property type="project" value="UniProtKB-ARBA"/>
</dbReference>
<dbReference type="GO" id="GO:0003887">
    <property type="term" value="F:DNA-directed DNA polymerase activity"/>
    <property type="evidence" value="ECO:0007669"/>
    <property type="project" value="UniProtKB-KW"/>
</dbReference>
<sequence>MEGSNVSRDTSHIPKFDGGNFHTWKFGLMLLMRNFNLQDIIIGEELIPPEEYDDDGDVINREQIKSWNQRDTLASNYIYATVTEKMRDYLINCETSCEMWLRLATKFTQRSAANKGQLWTQFYEYKFVLESDILANITAIENLARQLKDLEENVTEIQITNKIVSILPQHYGHFKLWWDNLDEDQQTTDLLTTRLLSEERRIGKPSTEKQDTSNLTETAFSSTHSNQKFKRGSYRNSDNVRGSFQNRNRGWKNKANIYCDFHNSTTHSSQDCRANPRNQKKQRIDDHAKMSCLQSEEKGTEEDHSFHTTDSHIPLISETSVDWFADSGATRHMSGNYKLFTNLKDQESTIWNIKGIGGKRLPVKGVGDVFFETVMNGKTQTGVFKDVLYVPNLGVNLVSIGTAAEKDGVQIIFLEKEVVFSRNGIASIKGSKIQNGLYRLDLSTIPQPIHEALLATPSEPLSTWHERLAHINIKTIQEMAKQELVQGLKLDCESLPPICPGCLHGKMARKSFKKGRKRAKRVGELVHSDLVGPMQVISPGGKKYFMVCKDDFSRYAQIFFLHSKSEAASKLKSLNALFHTKFNRGIETLRVDGGGEWFHKDFTEWLEQEGITHQITAPYTPQQNGVAERYNRTVMEAARSMLYARKLPLSLWAEAVHHANYVLNRTLCKGGATTPFEMYHGFKPDISNLFIFGSTAYYYIPSEQRRKLDSKSKIGIYVGICDTSKAFRIWDPQQNKIKICRDVFIDELASPEKVEWSASNVNNLQSFLESMLPVEIQHRYGTKPLGPEQVHLEPTLDKNRSATLSSFEQPCETTTQHQVLPTQPMCEDSKGSDDSTMELQSSNPPLCSSTEISDDSIPLQESTEERPPELRRSTRKRIPRIIASMTTLMESSIPPSESYEPTDYHDAISCQDASLWKEAIDAEITALRTKNTWILAELPPDRKAIKCMFVFKCKPGYAGVEPRRKVRLVAKGCSQIPGIDFSETFAPVVKLDTFRLVIAFSLKHKLQISSLDVWVAFLNGDLNEEIYMDQPEGYVDSERPNFKCLLKKCIYGLKQAPRAWYQKFSPVLVEFGLVQSQTDPCLFFRRQQGEILIVIIFVDDSLVLYNNTLTFQDLTQHLKQHFEIRVLPATRFIGIDIEQDKKNGRIFLHQHSYTVKLLDKFNMGNCNPKLTPSDPNVRFTKDGNPQEETADEEPLIGRYREILGGIMYLAVSTRPDIAQALNVLARFAENPKKEHMTGAKHLLAYLKGTTTCGLLFDAGHPTILTGYADADFGGDLIERKSTSGYIFLLSGGPIVWASRRQECVAQSTTEAELISVNEATREAVWLKRMLEELEPCSTSQIEIKCDNQSAIRLTNNSELHRRSKHIELKHFYVRQEQLKKNVKIVYIDSLNQLADGLTKGLPRPRFEELWSKLGVISGK</sequence>
<dbReference type="SUPFAM" id="SSF56672">
    <property type="entry name" value="DNA/RNA polymerases"/>
    <property type="match status" value="1"/>
</dbReference>
<evidence type="ECO:0000313" key="21">
    <source>
        <dbReference type="EMBL" id="CAH0101616.1"/>
    </source>
</evidence>
<feature type="region of interest" description="Disordered" evidence="19">
    <location>
        <begin position="1172"/>
        <end position="1192"/>
    </location>
</feature>
<dbReference type="GO" id="GO:0006508">
    <property type="term" value="P:proteolysis"/>
    <property type="evidence" value="ECO:0007669"/>
    <property type="project" value="UniProtKB-KW"/>
</dbReference>
<dbReference type="GO" id="GO:0004190">
    <property type="term" value="F:aspartic-type endopeptidase activity"/>
    <property type="evidence" value="ECO:0007669"/>
    <property type="project" value="UniProtKB-KW"/>
</dbReference>
<feature type="compositionally biased region" description="Basic and acidic residues" evidence="19">
    <location>
        <begin position="863"/>
        <end position="872"/>
    </location>
</feature>
<keyword evidence="15" id="KW-0917">Virion maturation</keyword>
<dbReference type="Gene3D" id="3.30.420.10">
    <property type="entry name" value="Ribonuclease H-like superfamily/Ribonuclease H"/>
    <property type="match status" value="1"/>
</dbReference>
<keyword evidence="7" id="KW-0064">Aspartyl protease</keyword>
<comment type="caution">
    <text evidence="21">The sequence shown here is derived from an EMBL/GenBank/DDBJ whole genome shotgun (WGS) entry which is preliminary data.</text>
</comment>
<dbReference type="InterPro" id="IPR036397">
    <property type="entry name" value="RNaseH_sf"/>
</dbReference>
<dbReference type="EMBL" id="CAKKLH010000062">
    <property type="protein sequence ID" value="CAH0101616.1"/>
    <property type="molecule type" value="Genomic_DNA"/>
</dbReference>
<keyword evidence="4" id="KW-0540">Nuclease</keyword>
<keyword evidence="14" id="KW-0808">Transferase</keyword>
<feature type="domain" description="Integrase catalytic" evidence="20">
    <location>
        <begin position="516"/>
        <end position="683"/>
    </location>
</feature>
<keyword evidence="8" id="KW-0255">Endonuclease</keyword>
<keyword evidence="14" id="KW-0548">Nucleotidyltransferase</keyword>
<evidence type="ECO:0000256" key="12">
    <source>
        <dbReference type="ARBA" id="ARBA00022908"/>
    </source>
</evidence>
<organism evidence="21 22">
    <name type="scientific">Daphnia galeata</name>
    <dbReference type="NCBI Taxonomy" id="27404"/>
    <lineage>
        <taxon>Eukaryota</taxon>
        <taxon>Metazoa</taxon>
        <taxon>Ecdysozoa</taxon>
        <taxon>Arthropoda</taxon>
        <taxon>Crustacea</taxon>
        <taxon>Branchiopoda</taxon>
        <taxon>Diplostraca</taxon>
        <taxon>Cladocera</taxon>
        <taxon>Anomopoda</taxon>
        <taxon>Daphniidae</taxon>
        <taxon>Daphnia</taxon>
    </lineage>
</organism>
<evidence type="ECO:0000313" key="22">
    <source>
        <dbReference type="Proteomes" id="UP000789390"/>
    </source>
</evidence>
<feature type="compositionally biased region" description="Polar residues" evidence="19">
    <location>
        <begin position="212"/>
        <end position="226"/>
    </location>
</feature>
<feature type="region of interest" description="Disordered" evidence="19">
    <location>
        <begin position="265"/>
        <end position="287"/>
    </location>
</feature>
<dbReference type="GO" id="GO:0005524">
    <property type="term" value="F:ATP binding"/>
    <property type="evidence" value="ECO:0007669"/>
    <property type="project" value="UniProtKB-KW"/>
</dbReference>
<keyword evidence="22" id="KW-1185">Reference proteome</keyword>
<evidence type="ECO:0000256" key="3">
    <source>
        <dbReference type="ARBA" id="ARBA00022670"/>
    </source>
</evidence>
<feature type="region of interest" description="Disordered" evidence="19">
    <location>
        <begin position="805"/>
        <end position="874"/>
    </location>
</feature>
<evidence type="ECO:0000256" key="16">
    <source>
        <dbReference type="ARBA" id="ARBA00023172"/>
    </source>
</evidence>
<evidence type="ECO:0000256" key="18">
    <source>
        <dbReference type="SAM" id="Coils"/>
    </source>
</evidence>
<dbReference type="PROSITE" id="PS50994">
    <property type="entry name" value="INTEGRASE"/>
    <property type="match status" value="1"/>
</dbReference>
<dbReference type="CDD" id="cd09272">
    <property type="entry name" value="RNase_HI_RT_Ty1"/>
    <property type="match status" value="1"/>
</dbReference>
<dbReference type="GO" id="GO:0046872">
    <property type="term" value="F:metal ion binding"/>
    <property type="evidence" value="ECO:0007669"/>
    <property type="project" value="UniProtKB-KW"/>
</dbReference>
<keyword evidence="13" id="KW-0695">RNA-directed DNA polymerase</keyword>
<evidence type="ECO:0000256" key="1">
    <source>
        <dbReference type="ARBA" id="ARBA00002180"/>
    </source>
</evidence>
<dbReference type="GO" id="GO:0015074">
    <property type="term" value="P:DNA integration"/>
    <property type="evidence" value="ECO:0007669"/>
    <property type="project" value="UniProtKB-KW"/>
</dbReference>
<evidence type="ECO:0000256" key="13">
    <source>
        <dbReference type="ARBA" id="ARBA00022918"/>
    </source>
</evidence>
<evidence type="ECO:0000256" key="14">
    <source>
        <dbReference type="ARBA" id="ARBA00022932"/>
    </source>
</evidence>
<dbReference type="PANTHER" id="PTHR42648">
    <property type="entry name" value="TRANSPOSASE, PUTATIVE-RELATED"/>
    <property type="match status" value="1"/>
</dbReference>
<keyword evidence="11" id="KW-0460">Magnesium</keyword>
<dbReference type="Pfam" id="PF25597">
    <property type="entry name" value="SH3_retrovirus"/>
    <property type="match status" value="1"/>
</dbReference>
<keyword evidence="3" id="KW-0645">Protease</keyword>
<dbReference type="GO" id="GO:0006310">
    <property type="term" value="P:DNA recombination"/>
    <property type="evidence" value="ECO:0007669"/>
    <property type="project" value="UniProtKB-KW"/>
</dbReference>
<keyword evidence="16" id="KW-0233">DNA recombination</keyword>
<dbReference type="GO" id="GO:0003964">
    <property type="term" value="F:RNA-directed DNA polymerase activity"/>
    <property type="evidence" value="ECO:0007669"/>
    <property type="project" value="UniProtKB-KW"/>
</dbReference>
<evidence type="ECO:0000256" key="8">
    <source>
        <dbReference type="ARBA" id="ARBA00022759"/>
    </source>
</evidence>
<evidence type="ECO:0000256" key="6">
    <source>
        <dbReference type="ARBA" id="ARBA00022741"/>
    </source>
</evidence>
<dbReference type="Pfam" id="PF07727">
    <property type="entry name" value="RVT_2"/>
    <property type="match status" value="1"/>
</dbReference>
<proteinExistence type="predicted"/>
<name>A0A8J2RLB1_9CRUS</name>
<dbReference type="Pfam" id="PF13976">
    <property type="entry name" value="gag_pre-integrs"/>
    <property type="match status" value="1"/>
</dbReference>
<evidence type="ECO:0000256" key="15">
    <source>
        <dbReference type="ARBA" id="ARBA00023113"/>
    </source>
</evidence>
<accession>A0A8J2RLB1</accession>
<dbReference type="Pfam" id="PF14223">
    <property type="entry name" value="Retrotran_gag_2"/>
    <property type="match status" value="1"/>
</dbReference>
<dbReference type="Proteomes" id="UP000789390">
    <property type="component" value="Unassembled WGS sequence"/>
</dbReference>
<feature type="region of interest" description="Disordered" evidence="19">
    <location>
        <begin position="201"/>
        <end position="247"/>
    </location>
</feature>
<dbReference type="Pfam" id="PF22936">
    <property type="entry name" value="Pol_BBD"/>
    <property type="match status" value="1"/>
</dbReference>
<feature type="compositionally biased region" description="Polar residues" evidence="19">
    <location>
        <begin position="234"/>
        <end position="247"/>
    </location>
</feature>
<keyword evidence="12" id="KW-0229">DNA integration</keyword>
<feature type="compositionally biased region" description="Polar residues" evidence="19">
    <location>
        <begin position="837"/>
        <end position="851"/>
    </location>
</feature>
<dbReference type="InterPro" id="IPR057670">
    <property type="entry name" value="SH3_retrovirus"/>
</dbReference>
<dbReference type="InterPro" id="IPR039537">
    <property type="entry name" value="Retrotran_Ty1/copia-like"/>
</dbReference>
<dbReference type="InterPro" id="IPR012337">
    <property type="entry name" value="RNaseH-like_sf"/>
</dbReference>
<keyword evidence="6" id="KW-0547">Nucleotide-binding</keyword>
<protein>
    <recommendedName>
        <fullName evidence="20">Integrase catalytic domain-containing protein</fullName>
    </recommendedName>
</protein>
<evidence type="ECO:0000256" key="7">
    <source>
        <dbReference type="ARBA" id="ARBA00022750"/>
    </source>
</evidence>
<keyword evidence="5" id="KW-0479">Metal-binding</keyword>
<feature type="compositionally biased region" description="Basic and acidic residues" evidence="19">
    <location>
        <begin position="201"/>
        <end position="211"/>
    </location>
</feature>
<dbReference type="Pfam" id="PF00665">
    <property type="entry name" value="rve"/>
    <property type="match status" value="1"/>
</dbReference>
<evidence type="ECO:0000256" key="4">
    <source>
        <dbReference type="ARBA" id="ARBA00022722"/>
    </source>
</evidence>
<dbReference type="SUPFAM" id="SSF53098">
    <property type="entry name" value="Ribonuclease H-like"/>
    <property type="match status" value="1"/>
</dbReference>
<feature type="compositionally biased region" description="Polar residues" evidence="19">
    <location>
        <begin position="805"/>
        <end position="821"/>
    </location>
</feature>
<keyword evidence="10" id="KW-0067">ATP-binding</keyword>
<dbReference type="GO" id="GO:0004519">
    <property type="term" value="F:endonuclease activity"/>
    <property type="evidence" value="ECO:0007669"/>
    <property type="project" value="UniProtKB-KW"/>
</dbReference>
<evidence type="ECO:0000256" key="17">
    <source>
        <dbReference type="ARBA" id="ARBA00023268"/>
    </source>
</evidence>
<evidence type="ECO:0000259" key="20">
    <source>
        <dbReference type="PROSITE" id="PS50994"/>
    </source>
</evidence>
<dbReference type="InterPro" id="IPR001584">
    <property type="entry name" value="Integrase_cat-core"/>
</dbReference>
<evidence type="ECO:0000256" key="5">
    <source>
        <dbReference type="ARBA" id="ARBA00022723"/>
    </source>
</evidence>
<evidence type="ECO:0000256" key="2">
    <source>
        <dbReference type="ARBA" id="ARBA00022612"/>
    </source>
</evidence>
<dbReference type="PANTHER" id="PTHR42648:SF11">
    <property type="entry name" value="TRANSPOSON TY4-P GAG-POL POLYPROTEIN"/>
    <property type="match status" value="1"/>
</dbReference>
<reference evidence="21" key="1">
    <citation type="submission" date="2021-11" db="EMBL/GenBank/DDBJ databases">
        <authorList>
            <person name="Schell T."/>
        </authorList>
    </citation>
    <scope>NUCLEOTIDE SEQUENCE</scope>
    <source>
        <strain evidence="21">M5</strain>
    </source>
</reference>
<keyword evidence="14" id="KW-0239">DNA-directed DNA polymerase</keyword>
<keyword evidence="17" id="KW-0511">Multifunctional enzyme</keyword>
<evidence type="ECO:0000256" key="10">
    <source>
        <dbReference type="ARBA" id="ARBA00022840"/>
    </source>
</evidence>
<evidence type="ECO:0000256" key="11">
    <source>
        <dbReference type="ARBA" id="ARBA00022842"/>
    </source>
</evidence>
<feature type="coiled-coil region" evidence="18">
    <location>
        <begin position="133"/>
        <end position="160"/>
    </location>
</feature>
<evidence type="ECO:0000256" key="9">
    <source>
        <dbReference type="ARBA" id="ARBA00022801"/>
    </source>
</evidence>
<gene>
    <name evidence="21" type="ORF">DGAL_LOCUS3954</name>
</gene>
<evidence type="ECO:0000256" key="19">
    <source>
        <dbReference type="SAM" id="MobiDB-lite"/>
    </source>
</evidence>
<dbReference type="GO" id="GO:0003676">
    <property type="term" value="F:nucleic acid binding"/>
    <property type="evidence" value="ECO:0007669"/>
    <property type="project" value="InterPro"/>
</dbReference>
<dbReference type="InterPro" id="IPR025724">
    <property type="entry name" value="GAG-pre-integrase_dom"/>
</dbReference>
<dbReference type="InterPro" id="IPR013103">
    <property type="entry name" value="RVT_2"/>
</dbReference>
<keyword evidence="2" id="KW-1188">Viral release from host cell</keyword>
<keyword evidence="9" id="KW-0378">Hydrolase</keyword>